<dbReference type="eggNOG" id="arCOG04807">
    <property type="taxonomic scope" value="Archaea"/>
</dbReference>
<evidence type="ECO:0000256" key="3">
    <source>
        <dbReference type="ARBA" id="ARBA00022692"/>
    </source>
</evidence>
<keyword evidence="4 6" id="KW-1133">Transmembrane helix</keyword>
<accession>I3XS99</accession>
<feature type="transmembrane region" description="Helical" evidence="6">
    <location>
        <begin position="37"/>
        <end position="60"/>
    </location>
</feature>
<dbReference type="NCBIfam" id="TIGR00733">
    <property type="entry name" value="OPT family oligopeptide transporter"/>
    <property type="match status" value="1"/>
</dbReference>
<feature type="transmembrane region" description="Helical" evidence="6">
    <location>
        <begin position="159"/>
        <end position="179"/>
    </location>
</feature>
<evidence type="ECO:0000256" key="2">
    <source>
        <dbReference type="ARBA" id="ARBA00022448"/>
    </source>
</evidence>
<name>I3XS99_DESAM</name>
<dbReference type="OrthoDB" id="169602at2157"/>
<feature type="transmembrane region" description="Helical" evidence="6">
    <location>
        <begin position="310"/>
        <end position="329"/>
    </location>
</feature>
<keyword evidence="2" id="KW-0813">Transport</keyword>
<feature type="transmembrane region" description="Helical" evidence="6">
    <location>
        <begin position="217"/>
        <end position="235"/>
    </location>
</feature>
<feature type="transmembrane region" description="Helical" evidence="6">
    <location>
        <begin position="335"/>
        <end position="358"/>
    </location>
</feature>
<dbReference type="KEGG" id="dfd:Desfe_0937"/>
<feature type="transmembrane region" description="Helical" evidence="6">
    <location>
        <begin position="564"/>
        <end position="589"/>
    </location>
</feature>
<comment type="subcellular location">
    <subcellularLocation>
        <location evidence="1">Membrane</location>
        <topology evidence="1">Multi-pass membrane protein</topology>
    </subcellularLocation>
</comment>
<dbReference type="PANTHER" id="PTHR31645:SF0">
    <property type="entry name" value="OLIGOPEPTIDE TRANSPORTER YGL114W-RELATED"/>
    <property type="match status" value="1"/>
</dbReference>
<dbReference type="EMBL" id="CP003321">
    <property type="protein sequence ID" value="AFL66823.1"/>
    <property type="molecule type" value="Genomic_DNA"/>
</dbReference>
<organism evidence="7 8">
    <name type="scientific">Desulfurococcus amylolyticus DSM 16532</name>
    <dbReference type="NCBI Taxonomy" id="768672"/>
    <lineage>
        <taxon>Archaea</taxon>
        <taxon>Thermoproteota</taxon>
        <taxon>Thermoprotei</taxon>
        <taxon>Desulfurococcales</taxon>
        <taxon>Desulfurococcaceae</taxon>
        <taxon>Desulfurococcus</taxon>
    </lineage>
</organism>
<feature type="transmembrane region" description="Helical" evidence="6">
    <location>
        <begin position="104"/>
        <end position="124"/>
    </location>
</feature>
<feature type="transmembrane region" description="Helical" evidence="6">
    <location>
        <begin position="255"/>
        <end position="274"/>
    </location>
</feature>
<keyword evidence="8" id="KW-1185">Reference proteome</keyword>
<dbReference type="PANTHER" id="PTHR31645">
    <property type="entry name" value="OLIGOPEPTIDE TRANSPORTER YGL114W-RELATED"/>
    <property type="match status" value="1"/>
</dbReference>
<feature type="transmembrane region" description="Helical" evidence="6">
    <location>
        <begin position="436"/>
        <end position="460"/>
    </location>
</feature>
<feature type="transmembrane region" description="Helical" evidence="6">
    <location>
        <begin position="80"/>
        <end position="98"/>
    </location>
</feature>
<dbReference type="Proteomes" id="UP000006175">
    <property type="component" value="Chromosome"/>
</dbReference>
<dbReference type="Pfam" id="PF03169">
    <property type="entry name" value="OPT"/>
    <property type="match status" value="1"/>
</dbReference>
<feature type="transmembrane region" description="Helical" evidence="6">
    <location>
        <begin position="530"/>
        <end position="552"/>
    </location>
</feature>
<dbReference type="AlphaFoldDB" id="I3XS99"/>
<dbReference type="HOGENOM" id="CLU_018238_0_0_2"/>
<evidence type="ECO:0000256" key="6">
    <source>
        <dbReference type="SAM" id="Phobius"/>
    </source>
</evidence>
<dbReference type="GO" id="GO:0016020">
    <property type="term" value="C:membrane"/>
    <property type="evidence" value="ECO:0007669"/>
    <property type="project" value="UniProtKB-SubCell"/>
</dbReference>
<evidence type="ECO:0000256" key="1">
    <source>
        <dbReference type="ARBA" id="ARBA00004141"/>
    </source>
</evidence>
<dbReference type="GeneID" id="13061313"/>
<sequence length="624" mass="65496" precursor="true">MPYVPPEKSLPELALKYIILGVILSIVMGAANAYLGLYAGMTISASIPAAVISMALFRALGERNILGNNIVQTIASAGEALAAGVIFTMPALIILQLYTELPYWLTTIMAGLGGSLGALFTVILRRAYIVHEKLPFPEGKACAEVLIAGDKGGAHAKPLAYGGIIGAIYKFLSGIGLWPGSLEAAGSAGRIPLYFGLDLSPALLAVGFIVGLNIAILMFLGGVLTWFIFIPILAQTGWPSPDPVATAFAIWRSKARFIGVGAMLVGGIWSLIRLRSAIVKGIKSGLKAARARREGQGNIVRTEFDLPMNYVLALTALFVIPLAMLYFVILNDPLLALLMSVLMLILGFIGTAIAGYLAGTVGSSNMPVSGITIMNLLITALLLKALGFPVHEGAIATILVAGVICMSAAIAGDIMQDLYTGYMVGATPWKQQVGEIIGIFAAAFFMAPVINLLITAYGIAGTPTEKPGVTPLPAPQATLMASLTKGVFEGVVPWDMITTGVVLAIVLIIIDEILRIKGSKFRTPVMPVAVGIYLPLSLGMPIFIGGILRYIVERKVGAVKEVDYGTIGAAGLIAGEAMSGIVLAGLIVSGVSLVTPFTSDILGFILLILVMAWLFRTGLKKVTE</sequence>
<dbReference type="InterPro" id="IPR004814">
    <property type="entry name" value="Oligopep_transpt"/>
</dbReference>
<evidence type="ECO:0000256" key="4">
    <source>
        <dbReference type="ARBA" id="ARBA00022989"/>
    </source>
</evidence>
<feature type="transmembrane region" description="Helical" evidence="6">
    <location>
        <begin position="12"/>
        <end position="31"/>
    </location>
</feature>
<feature type="transmembrane region" description="Helical" evidence="6">
    <location>
        <begin position="191"/>
        <end position="210"/>
    </location>
</feature>
<dbReference type="GO" id="GO:0035673">
    <property type="term" value="F:oligopeptide transmembrane transporter activity"/>
    <property type="evidence" value="ECO:0007669"/>
    <property type="project" value="InterPro"/>
</dbReference>
<keyword evidence="3 6" id="KW-0812">Transmembrane</keyword>
<feature type="transmembrane region" description="Helical" evidence="6">
    <location>
        <begin position="394"/>
        <end position="415"/>
    </location>
</feature>
<proteinExistence type="predicted"/>
<evidence type="ECO:0000256" key="5">
    <source>
        <dbReference type="ARBA" id="ARBA00023136"/>
    </source>
</evidence>
<feature type="transmembrane region" description="Helical" evidence="6">
    <location>
        <begin position="601"/>
        <end position="619"/>
    </location>
</feature>
<evidence type="ECO:0000313" key="7">
    <source>
        <dbReference type="EMBL" id="AFL66823.1"/>
    </source>
</evidence>
<dbReference type="RefSeq" id="WP_014767723.1">
    <property type="nucleotide sequence ID" value="NC_018001.1"/>
</dbReference>
<evidence type="ECO:0000313" key="8">
    <source>
        <dbReference type="Proteomes" id="UP000006175"/>
    </source>
</evidence>
<dbReference type="NCBIfam" id="TIGR00728">
    <property type="entry name" value="OPT_sfam"/>
    <property type="match status" value="1"/>
</dbReference>
<feature type="transmembrane region" description="Helical" evidence="6">
    <location>
        <begin position="491"/>
        <end position="510"/>
    </location>
</feature>
<feature type="transmembrane region" description="Helical" evidence="6">
    <location>
        <begin position="370"/>
        <end position="388"/>
    </location>
</feature>
<reference evidence="7 8" key="1">
    <citation type="journal article" date="2012" name="J. Bacteriol.">
        <title>Complete Genome Sequence of Desulfurococcus fermentans, a Hyperthermophilic Cellulolytic Crenarchaeon Isolated from a Freshwater Hot Spring in Kamchatka, Russia.</title>
        <authorList>
            <person name="Susanti D."/>
            <person name="Johnson E.F."/>
            <person name="Rodriguez J.R."/>
            <person name="Anderson I."/>
            <person name="Perevalova A.A."/>
            <person name="Kyrpides N."/>
            <person name="Lucas S."/>
            <person name="Han J."/>
            <person name="Lapidus A."/>
            <person name="Cheng J.F."/>
            <person name="Goodwin L."/>
            <person name="Pitluck S."/>
            <person name="Mavrommatis K."/>
            <person name="Peters L."/>
            <person name="Land M.L."/>
            <person name="Hauser L."/>
            <person name="Gopalan V."/>
            <person name="Chan P.P."/>
            <person name="Lowe T.M."/>
            <person name="Atomi H."/>
            <person name="Bonch-Osmolovskaya E.A."/>
            <person name="Woyke T."/>
            <person name="Mukhopadhyay B."/>
        </authorList>
    </citation>
    <scope>NUCLEOTIDE SEQUENCE [LARGE SCALE GENOMIC DNA]</scope>
    <source>
        <strain evidence="7 8">DSM 16532</strain>
    </source>
</reference>
<protein>
    <submittedName>
        <fullName evidence="7">Oligopeptide transporter, OPT family</fullName>
    </submittedName>
</protein>
<dbReference type="InterPro" id="IPR004813">
    <property type="entry name" value="OPT"/>
</dbReference>
<dbReference type="InterPro" id="IPR045035">
    <property type="entry name" value="YSL-like"/>
</dbReference>
<gene>
    <name evidence="7" type="ORF">Desfe_0937</name>
</gene>
<keyword evidence="5 6" id="KW-0472">Membrane</keyword>